<dbReference type="InterPro" id="IPR029024">
    <property type="entry name" value="TerB-like"/>
</dbReference>
<keyword evidence="1" id="KW-0143">Chaperone</keyword>
<dbReference type="CDD" id="cd06257">
    <property type="entry name" value="DnaJ"/>
    <property type="match status" value="1"/>
</dbReference>
<accession>A0ABM8Q174</accession>
<dbReference type="Gene3D" id="1.10.3680.10">
    <property type="entry name" value="TerB-like"/>
    <property type="match status" value="1"/>
</dbReference>
<dbReference type="PRINTS" id="PR00625">
    <property type="entry name" value="JDOMAIN"/>
</dbReference>
<dbReference type="PANTHER" id="PTHR43096">
    <property type="entry name" value="DNAJ HOMOLOG 1, MITOCHONDRIAL-RELATED"/>
    <property type="match status" value="1"/>
</dbReference>
<dbReference type="Gene3D" id="1.10.287.110">
    <property type="entry name" value="DnaJ domain"/>
    <property type="match status" value="1"/>
</dbReference>
<feature type="domain" description="J" evidence="2">
    <location>
        <begin position="185"/>
        <end position="251"/>
    </location>
</feature>
<dbReference type="InterPro" id="IPR036869">
    <property type="entry name" value="J_dom_sf"/>
</dbReference>
<dbReference type="EMBL" id="CAJHOE010000001">
    <property type="protein sequence ID" value="CAD7286560.1"/>
    <property type="molecule type" value="Genomic_DNA"/>
</dbReference>
<evidence type="ECO:0000313" key="3">
    <source>
        <dbReference type="EMBL" id="CAD7286560.1"/>
    </source>
</evidence>
<dbReference type="Pfam" id="PF00226">
    <property type="entry name" value="DnaJ"/>
    <property type="match status" value="1"/>
</dbReference>
<dbReference type="SUPFAM" id="SSF46565">
    <property type="entry name" value="Chaperone J-domain"/>
    <property type="match status" value="1"/>
</dbReference>
<dbReference type="PANTHER" id="PTHR43096:SF52">
    <property type="entry name" value="DNAJ HOMOLOG 1, MITOCHONDRIAL-RELATED"/>
    <property type="match status" value="1"/>
</dbReference>
<dbReference type="PROSITE" id="PS50076">
    <property type="entry name" value="DNAJ_2"/>
    <property type="match status" value="1"/>
</dbReference>
<dbReference type="Pfam" id="PF05099">
    <property type="entry name" value="TerB"/>
    <property type="match status" value="1"/>
</dbReference>
<gene>
    <name evidence="3" type="primary">djlA</name>
    <name evidence="3" type="ORF">LMG8286_00393</name>
</gene>
<reference evidence="3 4" key="1">
    <citation type="submission" date="2020-11" db="EMBL/GenBank/DDBJ databases">
        <authorList>
            <person name="Peeters C."/>
        </authorList>
    </citation>
    <scope>NUCLEOTIDE SEQUENCE [LARGE SCALE GENOMIC DNA]</scope>
    <source>
        <strain evidence="3 4">LMG 8286</strain>
    </source>
</reference>
<protein>
    <submittedName>
        <fullName evidence="3">Co-chaperone protein DjlA</fullName>
    </submittedName>
</protein>
<organism evidence="3 4">
    <name type="scientific">Campylobacter suis</name>
    <dbReference type="NCBI Taxonomy" id="2790657"/>
    <lineage>
        <taxon>Bacteria</taxon>
        <taxon>Pseudomonadati</taxon>
        <taxon>Campylobacterota</taxon>
        <taxon>Epsilonproteobacteria</taxon>
        <taxon>Campylobacterales</taxon>
        <taxon>Campylobacteraceae</taxon>
        <taxon>Campylobacter</taxon>
    </lineage>
</organism>
<dbReference type="InterPro" id="IPR001623">
    <property type="entry name" value="DnaJ_domain"/>
</dbReference>
<comment type="caution">
    <text evidence="3">The sequence shown here is derived from an EMBL/GenBank/DDBJ whole genome shotgun (WGS) entry which is preliminary data.</text>
</comment>
<sequence>MGTILFYAIIFWVLYKLFAKFKFASGGSFSNRRAFSQDEAKFLVALLAKVAKGDGRVSELEARLVSQTFDDLVRKTGVDRAELKAIFDTEKELVDEAYEVALEYRQKLHLDRQTAIARITFFLNLAYFDGEFHPDERKVIEDISRGFGIDRALLDAIILRFEQFYNAHSRHYNRSQNTHSPARRDAYEVLGVARDSEFGVIKKRYRELVRKYHPDILMGQGESEEVIEKSTKKLQEINEAYESIKNERGES</sequence>
<dbReference type="SMART" id="SM00271">
    <property type="entry name" value="DnaJ"/>
    <property type="match status" value="1"/>
</dbReference>
<dbReference type="InterPro" id="IPR007791">
    <property type="entry name" value="DjlA_N"/>
</dbReference>
<proteinExistence type="predicted"/>
<dbReference type="RefSeq" id="WP_230056180.1">
    <property type="nucleotide sequence ID" value="NZ_CAJHOE010000001.1"/>
</dbReference>
<dbReference type="SUPFAM" id="SSF158682">
    <property type="entry name" value="TerB-like"/>
    <property type="match status" value="1"/>
</dbReference>
<evidence type="ECO:0000313" key="4">
    <source>
        <dbReference type="Proteomes" id="UP000789359"/>
    </source>
</evidence>
<keyword evidence="4" id="KW-1185">Reference proteome</keyword>
<name>A0ABM8Q174_9BACT</name>
<dbReference type="CDD" id="cd07316">
    <property type="entry name" value="terB_like_DjlA"/>
    <property type="match status" value="1"/>
</dbReference>
<evidence type="ECO:0000259" key="2">
    <source>
        <dbReference type="PROSITE" id="PS50076"/>
    </source>
</evidence>
<dbReference type="Proteomes" id="UP000789359">
    <property type="component" value="Unassembled WGS sequence"/>
</dbReference>
<evidence type="ECO:0000256" key="1">
    <source>
        <dbReference type="ARBA" id="ARBA00023186"/>
    </source>
</evidence>